<evidence type="ECO:0000313" key="1">
    <source>
        <dbReference type="EMBL" id="MEE9684893.1"/>
    </source>
</evidence>
<evidence type="ECO:0008006" key="3">
    <source>
        <dbReference type="Google" id="ProtNLM"/>
    </source>
</evidence>
<gene>
    <name evidence="1" type="ORF">V4839_15645</name>
</gene>
<organism evidence="1 2">
    <name type="scientific">Lelliottia amnigena</name>
    <name type="common">Enterobacter amnigenus</name>
    <dbReference type="NCBI Taxonomy" id="61646"/>
    <lineage>
        <taxon>Bacteria</taxon>
        <taxon>Pseudomonadati</taxon>
        <taxon>Pseudomonadota</taxon>
        <taxon>Gammaproteobacteria</taxon>
        <taxon>Enterobacterales</taxon>
        <taxon>Enterobacteriaceae</taxon>
        <taxon>Lelliottia</taxon>
    </lineage>
</organism>
<dbReference type="RefSeq" id="WP_331390115.1">
    <property type="nucleotide sequence ID" value="NZ_JAZKLB010000001.1"/>
</dbReference>
<sequence length="125" mass="13772">MNRLFATVIPGIAAIAVATTAFSLYSNKPDYLKAAEERVSSYLTSSYGRVLCQSQKINDNAWAMNCLSSAKGTKFEFMIYPAERAPYSVARPYYIEAINDHAQQSADQGLMQYLQIKSKGPNAAS</sequence>
<protein>
    <recommendedName>
        <fullName evidence="3">DUF4359 domain-containing protein</fullName>
    </recommendedName>
</protein>
<dbReference type="EMBL" id="JAZKLI010000001">
    <property type="protein sequence ID" value="MEE9684893.1"/>
    <property type="molecule type" value="Genomic_DNA"/>
</dbReference>
<reference evidence="1 2" key="1">
    <citation type="submission" date="2023-10" db="EMBL/GenBank/DDBJ databases">
        <title>Wastewater isolates of ESBL- and carbapenemase-producing Gram-negative bacteria from New Zealand.</title>
        <authorList>
            <person name="Straub C."/>
            <person name="Weaver L."/>
            <person name="Cornelius A."/>
            <person name="Mcgill E."/>
            <person name="Dyet K."/>
            <person name="White L."/>
            <person name="Pattis I."/>
        </authorList>
    </citation>
    <scope>NUCLEOTIDE SEQUENCE [LARGE SCALE GENOMIC DNA]</scope>
    <source>
        <strain evidence="1 2">ESBL35</strain>
    </source>
</reference>
<comment type="caution">
    <text evidence="1">The sequence shown here is derived from an EMBL/GenBank/DDBJ whole genome shotgun (WGS) entry which is preliminary data.</text>
</comment>
<name>A0ABU7UD70_LELAM</name>
<accession>A0ABU7UD70</accession>
<dbReference type="Proteomes" id="UP001335910">
    <property type="component" value="Unassembled WGS sequence"/>
</dbReference>
<evidence type="ECO:0000313" key="2">
    <source>
        <dbReference type="Proteomes" id="UP001335910"/>
    </source>
</evidence>
<proteinExistence type="predicted"/>
<keyword evidence="2" id="KW-1185">Reference proteome</keyword>